<keyword evidence="3" id="KW-1185">Reference proteome</keyword>
<evidence type="ECO:0000313" key="2">
    <source>
        <dbReference type="EMBL" id="CAL1676252.1"/>
    </source>
</evidence>
<accession>A0AAV2N844</accession>
<name>A0AAV2N844_9HYME</name>
<keyword evidence="1" id="KW-0472">Membrane</keyword>
<dbReference type="AlphaFoldDB" id="A0AAV2N844"/>
<dbReference type="EMBL" id="OZ034834">
    <property type="protein sequence ID" value="CAL1676252.1"/>
    <property type="molecule type" value="Genomic_DNA"/>
</dbReference>
<gene>
    <name evidence="2" type="ORF">LPLAT_LOCUS2479</name>
</gene>
<evidence type="ECO:0000256" key="1">
    <source>
        <dbReference type="SAM" id="Phobius"/>
    </source>
</evidence>
<sequence>MTKVEGWNATGLVSLTLITVIIMKLFGIAIAYSDLVDMSGDWSYLIEFGFGVILIAIVVGIELLVIMHTLTAVAIVAAVFGTFLSLISLMDLHQNMSINSWWWDKKILHGCMYHVLRQYTLLWCLRIEQRPYVIRMFDSTPEEQEQDVTVLNGQ</sequence>
<keyword evidence="1" id="KW-0812">Transmembrane</keyword>
<keyword evidence="1" id="KW-1133">Transmembrane helix</keyword>
<feature type="transmembrane region" description="Helical" evidence="1">
    <location>
        <begin position="12"/>
        <end position="32"/>
    </location>
</feature>
<organism evidence="2 3">
    <name type="scientific">Lasius platythorax</name>
    <dbReference type="NCBI Taxonomy" id="488582"/>
    <lineage>
        <taxon>Eukaryota</taxon>
        <taxon>Metazoa</taxon>
        <taxon>Ecdysozoa</taxon>
        <taxon>Arthropoda</taxon>
        <taxon>Hexapoda</taxon>
        <taxon>Insecta</taxon>
        <taxon>Pterygota</taxon>
        <taxon>Neoptera</taxon>
        <taxon>Endopterygota</taxon>
        <taxon>Hymenoptera</taxon>
        <taxon>Apocrita</taxon>
        <taxon>Aculeata</taxon>
        <taxon>Formicoidea</taxon>
        <taxon>Formicidae</taxon>
        <taxon>Formicinae</taxon>
        <taxon>Lasius</taxon>
        <taxon>Lasius</taxon>
    </lineage>
</organism>
<reference evidence="2" key="1">
    <citation type="submission" date="2024-04" db="EMBL/GenBank/DDBJ databases">
        <authorList>
            <consortium name="Molecular Ecology Group"/>
        </authorList>
    </citation>
    <scope>NUCLEOTIDE SEQUENCE</scope>
</reference>
<evidence type="ECO:0000313" key="3">
    <source>
        <dbReference type="Proteomes" id="UP001497644"/>
    </source>
</evidence>
<dbReference type="Proteomes" id="UP001497644">
    <property type="component" value="Chromosome 11"/>
</dbReference>
<feature type="transmembrane region" description="Helical" evidence="1">
    <location>
        <begin position="72"/>
        <end position="92"/>
    </location>
</feature>
<proteinExistence type="predicted"/>
<protein>
    <submittedName>
        <fullName evidence="2">Uncharacterized protein</fullName>
    </submittedName>
</protein>
<feature type="transmembrane region" description="Helical" evidence="1">
    <location>
        <begin position="44"/>
        <end position="66"/>
    </location>
</feature>